<evidence type="ECO:0000313" key="2">
    <source>
        <dbReference type="EMBL" id="GJN53788.1"/>
    </source>
</evidence>
<dbReference type="RefSeq" id="WP_236234275.1">
    <property type="nucleotide sequence ID" value="NZ_BQIE01000042.1"/>
</dbReference>
<name>A0ABQ4W2W5_9PSED</name>
<comment type="caution">
    <text evidence="2">The sequence shown here is derived from an EMBL/GenBank/DDBJ whole genome shotgun (WGS) entry which is preliminary data.</text>
</comment>
<sequence>MSRQQAENAFSTLLDQKIRSFVASFIDSSRQLFVDENGKLVHSQEFGVYREKIVSEFLKLFAPERMGVDTGFVVNSGGKISTQCDIILFDKTVTPLIRDDHHQRFFPIESVCAVGEIKSHLTLAELKKSLRKLAKLKSLRDTLYQPAYAYTLKAGGLHGSTFEPECDERDQLFTFLICESFNFDVKKHLHDIVGCYNEEPPKHPFCHRHNIILSLKDGLMAYLHPSGALWSFPSTMHTLVNQDGAISRRVERLKHRLVLTMEEQSIEHLRHFCTLFHLGLMSVSVFYTDMGRYIHSKEDVIFLDLNHEY</sequence>
<protein>
    <recommendedName>
        <fullName evidence="1">DUF6602 domain-containing protein</fullName>
    </recommendedName>
</protein>
<dbReference type="Proteomes" id="UP001054892">
    <property type="component" value="Unassembled WGS sequence"/>
</dbReference>
<reference evidence="2 3" key="1">
    <citation type="submission" date="2021-12" db="EMBL/GenBank/DDBJ databases">
        <title>Characterization of novel class B3 metallo-beta-lactamase from novel Pseudomonas species.</title>
        <authorList>
            <person name="Yamada K."/>
            <person name="Aoki K."/>
            <person name="Ishii Y."/>
        </authorList>
    </citation>
    <scope>NUCLEOTIDE SEQUENCE [LARGE SCALE GENOMIC DNA]</scope>
    <source>
        <strain evidence="2 3">TUM20286</strain>
    </source>
</reference>
<feature type="domain" description="DUF6602" evidence="1">
    <location>
        <begin position="38"/>
        <end position="139"/>
    </location>
</feature>
<evidence type="ECO:0000259" key="1">
    <source>
        <dbReference type="Pfam" id="PF20247"/>
    </source>
</evidence>
<dbReference type="Pfam" id="PF20247">
    <property type="entry name" value="DUF6602"/>
    <property type="match status" value="1"/>
</dbReference>
<organism evidence="2 3">
    <name type="scientific">Pseudomonas tohonis</name>
    <dbReference type="NCBI Taxonomy" id="2725477"/>
    <lineage>
        <taxon>Bacteria</taxon>
        <taxon>Pseudomonadati</taxon>
        <taxon>Pseudomonadota</taxon>
        <taxon>Gammaproteobacteria</taxon>
        <taxon>Pseudomonadales</taxon>
        <taxon>Pseudomonadaceae</taxon>
        <taxon>Pseudomonas</taxon>
    </lineage>
</organism>
<accession>A0ABQ4W2W5</accession>
<dbReference type="EMBL" id="BQKM01000008">
    <property type="protein sequence ID" value="GJN53788.1"/>
    <property type="molecule type" value="Genomic_DNA"/>
</dbReference>
<dbReference type="CDD" id="cd21173">
    <property type="entry name" value="NucC-like"/>
    <property type="match status" value="1"/>
</dbReference>
<proteinExistence type="predicted"/>
<keyword evidence="3" id="KW-1185">Reference proteome</keyword>
<gene>
    <name evidence="2" type="ORF">TUM20286_35400</name>
</gene>
<evidence type="ECO:0000313" key="3">
    <source>
        <dbReference type="Proteomes" id="UP001054892"/>
    </source>
</evidence>
<dbReference type="InterPro" id="IPR046537">
    <property type="entry name" value="DUF6602"/>
</dbReference>